<sequence length="347" mass="38471">MLEEQDIDSVRRLNAAYEQITRELSKVIVGQQEVVEQLLISLFAGGHCLLVGVPGLAKTLMIRSLAESLSLDFNRIQFTPDLMPSDITGTEVIQEDRATGQREYRFIPGPVFANVILADEINRTPPKTQAALLEAMQEHQVTAGGQRHRLPSPFFVLATQNPIEQEGTYPLPEAQLDRFMFHVQVDYPTAAEELEIVRRTTTDHHSLITATLSGEDIAQLTHVVRKAPVADHVAAYAIELVRMTRKGRDEAPDFIGQYVQWGAGPRASQYLVLGAKSRAVLQGRTFVTTQDVQAVALPVLRHRMRTNFTADAEGITTDDLIRRLIELVPTVAADEQADKAFRSANAG</sequence>
<dbReference type="Pfam" id="PF07726">
    <property type="entry name" value="AAA_3"/>
    <property type="match status" value="1"/>
</dbReference>
<organism evidence="5 6">
    <name type="scientific">Blastopirellula marina DSM 3645</name>
    <dbReference type="NCBI Taxonomy" id="314230"/>
    <lineage>
        <taxon>Bacteria</taxon>
        <taxon>Pseudomonadati</taxon>
        <taxon>Planctomycetota</taxon>
        <taxon>Planctomycetia</taxon>
        <taxon>Pirellulales</taxon>
        <taxon>Pirellulaceae</taxon>
        <taxon>Blastopirellula</taxon>
    </lineage>
</organism>
<evidence type="ECO:0000256" key="3">
    <source>
        <dbReference type="ARBA" id="ARBA00061607"/>
    </source>
</evidence>
<dbReference type="InterPro" id="IPR027417">
    <property type="entry name" value="P-loop_NTPase"/>
</dbReference>
<dbReference type="HOGENOM" id="CLU_034716_2_0_0"/>
<dbReference type="Gene3D" id="3.40.50.300">
    <property type="entry name" value="P-loop containing nucleotide triphosphate hydrolases"/>
    <property type="match status" value="1"/>
</dbReference>
<dbReference type="Gene3D" id="1.10.8.80">
    <property type="entry name" value="Magnesium chelatase subunit I, C-Terminal domain"/>
    <property type="match status" value="1"/>
</dbReference>
<dbReference type="CDD" id="cd00009">
    <property type="entry name" value="AAA"/>
    <property type="match status" value="1"/>
</dbReference>
<comment type="similarity">
    <text evidence="3">Belongs to the MoxR family.</text>
</comment>
<evidence type="ECO:0000313" key="6">
    <source>
        <dbReference type="Proteomes" id="UP000004358"/>
    </source>
</evidence>
<dbReference type="GO" id="GO:0016887">
    <property type="term" value="F:ATP hydrolysis activity"/>
    <property type="evidence" value="ECO:0007669"/>
    <property type="project" value="InterPro"/>
</dbReference>
<dbReference type="InterPro" id="IPR041628">
    <property type="entry name" value="ChlI/MoxR_AAA_lid"/>
</dbReference>
<evidence type="ECO:0000259" key="4">
    <source>
        <dbReference type="SMART" id="SM00382"/>
    </source>
</evidence>
<dbReference type="GO" id="GO:0005524">
    <property type="term" value="F:ATP binding"/>
    <property type="evidence" value="ECO:0007669"/>
    <property type="project" value="UniProtKB-KW"/>
</dbReference>
<keyword evidence="1" id="KW-0547">Nucleotide-binding</keyword>
<protein>
    <submittedName>
        <fullName evidence="5">Methanol dehydrogenase regulator (MoxR)-like protein</fullName>
    </submittedName>
</protein>
<dbReference type="InterPro" id="IPR011703">
    <property type="entry name" value="ATPase_AAA-3"/>
</dbReference>
<dbReference type="InterPro" id="IPR050764">
    <property type="entry name" value="CbbQ/NirQ/NorQ/GpvN"/>
</dbReference>
<dbReference type="FunFam" id="3.40.50.300:FF:000640">
    <property type="entry name" value="MoxR family ATPase"/>
    <property type="match status" value="1"/>
</dbReference>
<evidence type="ECO:0000256" key="1">
    <source>
        <dbReference type="ARBA" id="ARBA00022741"/>
    </source>
</evidence>
<dbReference type="STRING" id="314230.DSM3645_19603"/>
<gene>
    <name evidence="5" type="ORF">DSM3645_19603</name>
</gene>
<keyword evidence="2" id="KW-0067">ATP-binding</keyword>
<feature type="domain" description="AAA+ ATPase" evidence="4">
    <location>
        <begin position="44"/>
        <end position="189"/>
    </location>
</feature>
<dbReference type="PANTHER" id="PTHR42759">
    <property type="entry name" value="MOXR FAMILY PROTEIN"/>
    <property type="match status" value="1"/>
</dbReference>
<dbReference type="eggNOG" id="COG0714">
    <property type="taxonomic scope" value="Bacteria"/>
</dbReference>
<dbReference type="Pfam" id="PF17863">
    <property type="entry name" value="AAA_lid_2"/>
    <property type="match status" value="1"/>
</dbReference>
<dbReference type="OrthoDB" id="9773454at2"/>
<dbReference type="SUPFAM" id="SSF52540">
    <property type="entry name" value="P-loop containing nucleoside triphosphate hydrolases"/>
    <property type="match status" value="1"/>
</dbReference>
<evidence type="ECO:0000256" key="2">
    <source>
        <dbReference type="ARBA" id="ARBA00022840"/>
    </source>
</evidence>
<dbReference type="AlphaFoldDB" id="A3ZTH4"/>
<dbReference type="Proteomes" id="UP000004358">
    <property type="component" value="Unassembled WGS sequence"/>
</dbReference>
<reference evidence="5 6" key="1">
    <citation type="submission" date="2006-02" db="EMBL/GenBank/DDBJ databases">
        <authorList>
            <person name="Amann R."/>
            <person name="Ferriera S."/>
            <person name="Johnson J."/>
            <person name="Kravitz S."/>
            <person name="Halpern A."/>
            <person name="Remington K."/>
            <person name="Beeson K."/>
            <person name="Tran B."/>
            <person name="Rogers Y.-H."/>
            <person name="Friedman R."/>
            <person name="Venter J.C."/>
        </authorList>
    </citation>
    <scope>NUCLEOTIDE SEQUENCE [LARGE SCALE GENOMIC DNA]</scope>
    <source>
        <strain evidence="5 6">DSM 3645</strain>
    </source>
</reference>
<dbReference type="RefSeq" id="WP_002651818.1">
    <property type="nucleotide sequence ID" value="NZ_CH672376.1"/>
</dbReference>
<dbReference type="InterPro" id="IPR003593">
    <property type="entry name" value="AAA+_ATPase"/>
</dbReference>
<name>A3ZTH4_9BACT</name>
<evidence type="ECO:0000313" key="5">
    <source>
        <dbReference type="EMBL" id="EAQ80235.1"/>
    </source>
</evidence>
<proteinExistence type="inferred from homology"/>
<dbReference type="PANTHER" id="PTHR42759:SF1">
    <property type="entry name" value="MAGNESIUM-CHELATASE SUBUNIT CHLD"/>
    <property type="match status" value="1"/>
</dbReference>
<dbReference type="SMART" id="SM00382">
    <property type="entry name" value="AAA"/>
    <property type="match status" value="1"/>
</dbReference>
<dbReference type="EMBL" id="AANZ01000010">
    <property type="protein sequence ID" value="EAQ80235.1"/>
    <property type="molecule type" value="Genomic_DNA"/>
</dbReference>
<accession>A3ZTH4</accession>
<dbReference type="PIRSF" id="PIRSF002849">
    <property type="entry name" value="AAA_ATPase_chaperone_MoxR_prd"/>
    <property type="match status" value="1"/>
</dbReference>
<comment type="caution">
    <text evidence="5">The sequence shown here is derived from an EMBL/GenBank/DDBJ whole genome shotgun (WGS) entry which is preliminary data.</text>
</comment>